<dbReference type="RefSeq" id="WP_309038291.1">
    <property type="nucleotide sequence ID" value="NZ_JAVIFY010000001.1"/>
</dbReference>
<gene>
    <name evidence="1" type="ORF">RC083_02190</name>
</gene>
<comment type="caution">
    <text evidence="1">The sequence shown here is derived from an EMBL/GenBank/DDBJ whole genome shotgun (WGS) entry which is preliminary data.</text>
</comment>
<dbReference type="EMBL" id="JAVIFY010000001">
    <property type="protein sequence ID" value="MDQ9090399.1"/>
    <property type="molecule type" value="Genomic_DNA"/>
</dbReference>
<proteinExistence type="predicted"/>
<keyword evidence="2" id="KW-1185">Reference proteome</keyword>
<name>A0ABU1B8Z1_PSEHA</name>
<organism evidence="1 2">
    <name type="scientific">Pseudoalteromonas haloplanktis</name>
    <name type="common">Alteromonas haloplanktis</name>
    <dbReference type="NCBI Taxonomy" id="228"/>
    <lineage>
        <taxon>Bacteria</taxon>
        <taxon>Pseudomonadati</taxon>
        <taxon>Pseudomonadota</taxon>
        <taxon>Gammaproteobacteria</taxon>
        <taxon>Alteromonadales</taxon>
        <taxon>Pseudoalteromonadaceae</taxon>
        <taxon>Pseudoalteromonas</taxon>
    </lineage>
</organism>
<dbReference type="Proteomes" id="UP001226574">
    <property type="component" value="Unassembled WGS sequence"/>
</dbReference>
<accession>A0ABU1B8Z1</accession>
<reference evidence="1 2" key="1">
    <citation type="submission" date="2023-08" db="EMBL/GenBank/DDBJ databases">
        <title>Pseudoalteromonas haloplanktis LL1 genome.</title>
        <authorList>
            <person name="Wu S."/>
        </authorList>
    </citation>
    <scope>NUCLEOTIDE SEQUENCE [LARGE SCALE GENOMIC DNA]</scope>
    <source>
        <strain evidence="1 2">LL1</strain>
    </source>
</reference>
<protein>
    <submittedName>
        <fullName evidence="1">Uncharacterized protein</fullName>
    </submittedName>
</protein>
<evidence type="ECO:0000313" key="2">
    <source>
        <dbReference type="Proteomes" id="UP001226574"/>
    </source>
</evidence>
<sequence length="139" mass="15819">MTKKDFINQVDSLYSLAWSLTCNISSLLDQTGIPAHRVFSESVLDQFFFFLNNPPKNDGNIILINEDISSYIKELIVLNSKLISSTDHVVIKSLAVENQENKGSSLFNRILNSNRWSDCASVRFNRVICPVYEEILCKN</sequence>
<evidence type="ECO:0000313" key="1">
    <source>
        <dbReference type="EMBL" id="MDQ9090399.1"/>
    </source>
</evidence>